<proteinExistence type="predicted"/>
<accession>A0A1Y2DSF4</accession>
<dbReference type="GeneID" id="63780233"/>
<gene>
    <name evidence="3" type="ORF">BCR38DRAFT_486369</name>
</gene>
<feature type="compositionally biased region" description="Low complexity" evidence="1">
    <location>
        <begin position="417"/>
        <end position="428"/>
    </location>
</feature>
<feature type="compositionally biased region" description="Basic and acidic residues" evidence="1">
    <location>
        <begin position="635"/>
        <end position="646"/>
    </location>
</feature>
<feature type="compositionally biased region" description="Low complexity" evidence="1">
    <location>
        <begin position="738"/>
        <end position="747"/>
    </location>
</feature>
<dbReference type="InParanoid" id="A0A1Y2DSF4"/>
<dbReference type="EMBL" id="MCFJ01000009">
    <property type="protein sequence ID" value="ORY62094.1"/>
    <property type="molecule type" value="Genomic_DNA"/>
</dbReference>
<name>A0A1Y2DSF4_9PEZI</name>
<feature type="domain" description="DNA replication regulator Sld3 C-terminal" evidence="2">
    <location>
        <begin position="238"/>
        <end position="781"/>
    </location>
</feature>
<sequence>MASAMEDLLKEPIIVQTYPPNLAVKPRALQGLMLLPREHLALSYLDLTSPNGQFESSRFYKSNIKILDLESRIGTCPVVLIARLESNKTFYALERQDDGLYTLCKLGSWVNLEAIGQNATVSCSRLVKPRPTLPENTAVLEPPTTPQLQRENKKRRLAIEAIQSLVKKPTRSRSVLLPSQGVESTQASTQGDVAESQAPAQLSSHGDHSASEPATRMASQVIAVPGTPEDLVQPTLDDTLDNVRHQYFEALYHSMGSLAYFAKGALSRARAAFHLDCDSALEMVDLVEFLKSLVMSTVQIDKKYRDAIPDILAKMKIHAVESDNEQGTKATKRKSRKTRLGKNGLYPSEDEHVRKWWGVHKPQPKDEDSMTTAIPQETRLQLSCLRSRETQLQIIIILEVLALESLKSVDNPNDSQLPGLPGEEPTPGVSKELPTKKRNKHNLPMLLDVHADRLSIWQSTALDEINMLEDSQAQRQEADKSARSSSDPLRDFCVDIIVPFFSSRLPEHCDSINRKLGGPVMPSPPKSKPKKPDMTVKPKLKSGGATRKAAPPKSSRTLDRVLSKEIEQNRRSISRGPRGTIALLRSASIPVIPNLKREASEPLSVADIPKGDLKDLDRPKSRPSSSSSLVQSKQRSGEERAKKEAHVKAELQDAILSLRKPNREVVSKALAETDERRATTSLSQLRKSKKPTQHPRFQTTIKATPVGVRFRDALAGDAHNQPNFGIRHRKSTETDHMPSSSSIIPSSAPRKRNRDEASIEESPELPASKRSSGYVAATPAKPSIRLDALSVSGIDDGLVLASSPVLSRKASQSNFLTVPGSSLRHRDSGIEIPSSPPRVSYAETPVKKPSVGGFGSLEGYITVTPVKKRNVDHGTAASLVSDGTQVNEGMMKMSIFERRGWDEDPDDLA</sequence>
<evidence type="ECO:0000313" key="4">
    <source>
        <dbReference type="Proteomes" id="UP000193689"/>
    </source>
</evidence>
<dbReference type="InterPro" id="IPR013948">
    <property type="entry name" value="DNA_replication_reg_Sld3_C"/>
</dbReference>
<dbReference type="AlphaFoldDB" id="A0A1Y2DSF4"/>
<keyword evidence="4" id="KW-1185">Reference proteome</keyword>
<feature type="compositionally biased region" description="Polar residues" evidence="1">
    <location>
        <begin position="181"/>
        <end position="191"/>
    </location>
</feature>
<evidence type="ECO:0000313" key="3">
    <source>
        <dbReference type="EMBL" id="ORY62094.1"/>
    </source>
</evidence>
<dbReference type="OrthoDB" id="5395343at2759"/>
<dbReference type="GO" id="GO:0006270">
    <property type="term" value="P:DNA replication initiation"/>
    <property type="evidence" value="ECO:0007669"/>
    <property type="project" value="InterPro"/>
</dbReference>
<dbReference type="Pfam" id="PF08639">
    <property type="entry name" value="Sld3_STD"/>
    <property type="match status" value="1"/>
</dbReference>
<dbReference type="Proteomes" id="UP000193689">
    <property type="component" value="Unassembled WGS sequence"/>
</dbReference>
<feature type="region of interest" description="Disordered" evidence="1">
    <location>
        <begin position="818"/>
        <end position="842"/>
    </location>
</feature>
<dbReference type="GO" id="GO:0031261">
    <property type="term" value="C:DNA replication preinitiation complex"/>
    <property type="evidence" value="ECO:0007669"/>
    <property type="project" value="TreeGrafter"/>
</dbReference>
<dbReference type="PANTHER" id="PTHR28067">
    <property type="entry name" value="DNA REPLICATION REGULATOR SLD3"/>
    <property type="match status" value="1"/>
</dbReference>
<feature type="region of interest" description="Disordered" evidence="1">
    <location>
        <begin position="322"/>
        <end position="344"/>
    </location>
</feature>
<feature type="compositionally biased region" description="Basic and acidic residues" evidence="1">
    <location>
        <begin position="556"/>
        <end position="570"/>
    </location>
</feature>
<feature type="region of interest" description="Disordered" evidence="1">
    <location>
        <begin position="133"/>
        <end position="153"/>
    </location>
</feature>
<feature type="compositionally biased region" description="Low complexity" evidence="1">
    <location>
        <begin position="622"/>
        <end position="634"/>
    </location>
</feature>
<evidence type="ECO:0000259" key="2">
    <source>
        <dbReference type="Pfam" id="PF08639"/>
    </source>
</evidence>
<feature type="compositionally biased region" description="Basic and acidic residues" evidence="1">
    <location>
        <begin position="662"/>
        <end position="678"/>
    </location>
</feature>
<evidence type="ECO:0000256" key="1">
    <source>
        <dbReference type="SAM" id="MobiDB-lite"/>
    </source>
</evidence>
<organism evidence="3 4">
    <name type="scientific">Pseudomassariella vexata</name>
    <dbReference type="NCBI Taxonomy" id="1141098"/>
    <lineage>
        <taxon>Eukaryota</taxon>
        <taxon>Fungi</taxon>
        <taxon>Dikarya</taxon>
        <taxon>Ascomycota</taxon>
        <taxon>Pezizomycotina</taxon>
        <taxon>Sordariomycetes</taxon>
        <taxon>Xylariomycetidae</taxon>
        <taxon>Amphisphaeriales</taxon>
        <taxon>Pseudomassariaceae</taxon>
        <taxon>Pseudomassariella</taxon>
    </lineage>
</organism>
<dbReference type="InterPro" id="IPR042511">
    <property type="entry name" value="Sld3"/>
</dbReference>
<feature type="region of interest" description="Disordered" evidence="1">
    <location>
        <begin position="409"/>
        <end position="440"/>
    </location>
</feature>
<dbReference type="STRING" id="1141098.A0A1Y2DSF4"/>
<protein>
    <submittedName>
        <fullName evidence="3">DNA replication regulator SLD3-domain-containing protein</fullName>
    </submittedName>
</protein>
<dbReference type="PANTHER" id="PTHR28067:SF1">
    <property type="entry name" value="DNA REPLICATION REGULATOR SLD3"/>
    <property type="match status" value="1"/>
</dbReference>
<reference evidence="3 4" key="1">
    <citation type="submission" date="2016-07" db="EMBL/GenBank/DDBJ databases">
        <title>Pervasive Adenine N6-methylation of Active Genes in Fungi.</title>
        <authorList>
            <consortium name="DOE Joint Genome Institute"/>
            <person name="Mondo S.J."/>
            <person name="Dannebaum R.O."/>
            <person name="Kuo R.C."/>
            <person name="Labutti K."/>
            <person name="Haridas S."/>
            <person name="Kuo A."/>
            <person name="Salamov A."/>
            <person name="Ahrendt S.R."/>
            <person name="Lipzen A."/>
            <person name="Sullivan W."/>
            <person name="Andreopoulos W.B."/>
            <person name="Clum A."/>
            <person name="Lindquist E."/>
            <person name="Daum C."/>
            <person name="Ramamoorthy G.K."/>
            <person name="Gryganskyi A."/>
            <person name="Culley D."/>
            <person name="Magnuson J.K."/>
            <person name="James T.Y."/>
            <person name="O'Malley M.A."/>
            <person name="Stajich J.E."/>
            <person name="Spatafora J.W."/>
            <person name="Visel A."/>
            <person name="Grigoriev I.V."/>
        </authorList>
    </citation>
    <scope>NUCLEOTIDE SEQUENCE [LARGE SCALE GENOMIC DNA]</scope>
    <source>
        <strain evidence="3 4">CBS 129021</strain>
    </source>
</reference>
<feature type="region of interest" description="Disordered" evidence="1">
    <location>
        <begin position="512"/>
        <end position="574"/>
    </location>
</feature>
<feature type="region of interest" description="Disordered" evidence="1">
    <location>
        <begin position="662"/>
        <end position="776"/>
    </location>
</feature>
<dbReference type="Gene3D" id="1.20.58.2130">
    <property type="match status" value="1"/>
</dbReference>
<feature type="region of interest" description="Disordered" evidence="1">
    <location>
        <begin position="599"/>
        <end position="646"/>
    </location>
</feature>
<dbReference type="RefSeq" id="XP_040713930.1">
    <property type="nucleotide sequence ID" value="XM_040864021.1"/>
</dbReference>
<feature type="compositionally biased region" description="Basic residues" evidence="1">
    <location>
        <begin position="330"/>
        <end position="340"/>
    </location>
</feature>
<comment type="caution">
    <text evidence="3">The sequence shown here is derived from an EMBL/GenBank/DDBJ whole genome shotgun (WGS) entry which is preliminary data.</text>
</comment>
<feature type="region of interest" description="Disordered" evidence="1">
    <location>
        <begin position="173"/>
        <end position="217"/>
    </location>
</feature>
<feature type="compositionally biased region" description="Basic and acidic residues" evidence="1">
    <location>
        <begin position="609"/>
        <end position="620"/>
    </location>
</feature>